<feature type="transmembrane region" description="Helical" evidence="9">
    <location>
        <begin position="20"/>
        <end position="40"/>
    </location>
</feature>
<comment type="caution">
    <text evidence="11">The sequence shown here is derived from an EMBL/GenBank/DDBJ whole genome shotgun (WGS) entry which is preliminary data.</text>
</comment>
<dbReference type="InterPro" id="IPR010065">
    <property type="entry name" value="AA_ABC_transptr_permease_3TM"/>
</dbReference>
<sequence>MISEIQNLLPILAQGFGTTLAIFGLTLFFSIPLGLLVAVLKMSKYKVIRYPVTFYISVMRGTPLLLQIVAIYFGTYYLSRSMNADLSFDRFPAVIFAFSVNYAAYFAEIFRGGIEAIPKGQYEAATMLGLTKVQTFFRIILPQVLKRVVPASANEVITLVKDTSLAQVIAVTELFALAKKQQAAYASIFPLFVAGIFYYVANLILSVFFSYLERKLNYYR</sequence>
<dbReference type="GO" id="GO:0043190">
    <property type="term" value="C:ATP-binding cassette (ABC) transporter complex"/>
    <property type="evidence" value="ECO:0007669"/>
    <property type="project" value="InterPro"/>
</dbReference>
<dbReference type="PANTHER" id="PTHR30614:SF0">
    <property type="entry name" value="L-CYSTINE TRANSPORT SYSTEM PERMEASE PROTEIN TCYL"/>
    <property type="match status" value="1"/>
</dbReference>
<dbReference type="NCBIfam" id="TIGR01726">
    <property type="entry name" value="HEQRo_perm_3TM"/>
    <property type="match status" value="1"/>
</dbReference>
<reference evidence="11 12" key="1">
    <citation type="submission" date="2017-11" db="EMBL/GenBank/DDBJ databases">
        <title>Animal gut microbial communities from fecal samples from Wisconsin, USA.</title>
        <authorList>
            <person name="Neumann A."/>
        </authorList>
    </citation>
    <scope>NUCLEOTIDE SEQUENCE [LARGE SCALE GENOMIC DNA]</scope>
    <source>
        <strain evidence="11 12">UWS3</strain>
    </source>
</reference>
<feature type="transmembrane region" description="Helical" evidence="9">
    <location>
        <begin position="188"/>
        <end position="212"/>
    </location>
</feature>
<accession>A0A2M9A327</accession>
<comment type="similarity">
    <text evidence="2">Belongs to the binding-protein-dependent transport system permease family. HisMQ subfamily.</text>
</comment>
<dbReference type="SUPFAM" id="SSF161098">
    <property type="entry name" value="MetI-like"/>
    <property type="match status" value="1"/>
</dbReference>
<dbReference type="InterPro" id="IPR000515">
    <property type="entry name" value="MetI-like"/>
</dbReference>
<evidence type="ECO:0000256" key="5">
    <source>
        <dbReference type="ARBA" id="ARBA00022692"/>
    </source>
</evidence>
<feature type="transmembrane region" description="Helical" evidence="9">
    <location>
        <begin position="91"/>
        <end position="110"/>
    </location>
</feature>
<organism evidence="11 12">
    <name type="scientific">Hallerella succinigenes</name>
    <dbReference type="NCBI Taxonomy" id="1896222"/>
    <lineage>
        <taxon>Bacteria</taxon>
        <taxon>Pseudomonadati</taxon>
        <taxon>Fibrobacterota</taxon>
        <taxon>Fibrobacteria</taxon>
        <taxon>Fibrobacterales</taxon>
        <taxon>Fibrobacteraceae</taxon>
        <taxon>Hallerella</taxon>
    </lineage>
</organism>
<evidence type="ECO:0000256" key="7">
    <source>
        <dbReference type="ARBA" id="ARBA00022989"/>
    </source>
</evidence>
<evidence type="ECO:0000256" key="1">
    <source>
        <dbReference type="ARBA" id="ARBA00004429"/>
    </source>
</evidence>
<dbReference type="InterPro" id="IPR035906">
    <property type="entry name" value="MetI-like_sf"/>
</dbReference>
<gene>
    <name evidence="11" type="ORF">BGX16_0029</name>
</gene>
<dbReference type="GO" id="GO:0006865">
    <property type="term" value="P:amino acid transport"/>
    <property type="evidence" value="ECO:0007669"/>
    <property type="project" value="UniProtKB-KW"/>
</dbReference>
<dbReference type="EMBL" id="PGEX01000001">
    <property type="protein sequence ID" value="PJJ40121.1"/>
    <property type="molecule type" value="Genomic_DNA"/>
</dbReference>
<dbReference type="RefSeq" id="WP_241899371.1">
    <property type="nucleotide sequence ID" value="NZ_JAQXKX010000039.1"/>
</dbReference>
<evidence type="ECO:0000256" key="8">
    <source>
        <dbReference type="ARBA" id="ARBA00023136"/>
    </source>
</evidence>
<feature type="domain" description="ABC transmembrane type-1" evidence="10">
    <location>
        <begin position="16"/>
        <end position="209"/>
    </location>
</feature>
<dbReference type="PROSITE" id="PS50928">
    <property type="entry name" value="ABC_TM1"/>
    <property type="match status" value="1"/>
</dbReference>
<evidence type="ECO:0000256" key="3">
    <source>
        <dbReference type="ARBA" id="ARBA00022448"/>
    </source>
</evidence>
<keyword evidence="7 9" id="KW-1133">Transmembrane helix</keyword>
<keyword evidence="5 9" id="KW-0812">Transmembrane</keyword>
<dbReference type="Proteomes" id="UP000231134">
    <property type="component" value="Unassembled WGS sequence"/>
</dbReference>
<evidence type="ECO:0000256" key="2">
    <source>
        <dbReference type="ARBA" id="ARBA00010072"/>
    </source>
</evidence>
<dbReference type="Pfam" id="PF00528">
    <property type="entry name" value="BPD_transp_1"/>
    <property type="match status" value="1"/>
</dbReference>
<dbReference type="PANTHER" id="PTHR30614">
    <property type="entry name" value="MEMBRANE COMPONENT OF AMINO ACID ABC TRANSPORTER"/>
    <property type="match status" value="1"/>
</dbReference>
<keyword evidence="3 9" id="KW-0813">Transport</keyword>
<evidence type="ECO:0000256" key="4">
    <source>
        <dbReference type="ARBA" id="ARBA00022475"/>
    </source>
</evidence>
<name>A0A2M9A327_9BACT</name>
<dbReference type="Gene3D" id="1.10.3720.10">
    <property type="entry name" value="MetI-like"/>
    <property type="match status" value="1"/>
</dbReference>
<feature type="transmembrane region" description="Helical" evidence="9">
    <location>
        <begin position="52"/>
        <end position="79"/>
    </location>
</feature>
<comment type="subcellular location">
    <subcellularLocation>
        <location evidence="1">Cell inner membrane</location>
        <topology evidence="1">Multi-pass membrane protein</topology>
    </subcellularLocation>
    <subcellularLocation>
        <location evidence="9">Cell membrane</location>
        <topology evidence="9">Multi-pass membrane protein</topology>
    </subcellularLocation>
</comment>
<keyword evidence="6" id="KW-0029">Amino-acid transport</keyword>
<evidence type="ECO:0000259" key="10">
    <source>
        <dbReference type="PROSITE" id="PS50928"/>
    </source>
</evidence>
<keyword evidence="4" id="KW-1003">Cell membrane</keyword>
<protein>
    <submittedName>
        <fullName evidence="11">Amino acid ABC transporter membrane protein (PAAT family)</fullName>
    </submittedName>
</protein>
<dbReference type="AlphaFoldDB" id="A0A2M9A327"/>
<keyword evidence="8 9" id="KW-0472">Membrane</keyword>
<keyword evidence="12" id="KW-1185">Reference proteome</keyword>
<evidence type="ECO:0000313" key="12">
    <source>
        <dbReference type="Proteomes" id="UP000231134"/>
    </source>
</evidence>
<evidence type="ECO:0000256" key="9">
    <source>
        <dbReference type="RuleBase" id="RU363032"/>
    </source>
</evidence>
<dbReference type="InterPro" id="IPR043429">
    <property type="entry name" value="ArtM/GltK/GlnP/TcyL/YhdX-like"/>
</dbReference>
<evidence type="ECO:0000313" key="11">
    <source>
        <dbReference type="EMBL" id="PJJ40121.1"/>
    </source>
</evidence>
<dbReference type="GO" id="GO:0022857">
    <property type="term" value="F:transmembrane transporter activity"/>
    <property type="evidence" value="ECO:0007669"/>
    <property type="project" value="InterPro"/>
</dbReference>
<evidence type="ECO:0000256" key="6">
    <source>
        <dbReference type="ARBA" id="ARBA00022970"/>
    </source>
</evidence>
<proteinExistence type="inferred from homology"/>
<dbReference type="CDD" id="cd06261">
    <property type="entry name" value="TM_PBP2"/>
    <property type="match status" value="1"/>
</dbReference>